<feature type="transmembrane region" description="Helical" evidence="10">
    <location>
        <begin position="73"/>
        <end position="89"/>
    </location>
</feature>
<comment type="catalytic activity">
    <reaction evidence="8">
        <text>ATP + H2O = ADP + phosphate + H(+)</text>
        <dbReference type="Rhea" id="RHEA:13065"/>
        <dbReference type="ChEBI" id="CHEBI:15377"/>
        <dbReference type="ChEBI" id="CHEBI:15378"/>
        <dbReference type="ChEBI" id="CHEBI:30616"/>
        <dbReference type="ChEBI" id="CHEBI:43474"/>
        <dbReference type="ChEBI" id="CHEBI:456216"/>
    </reaction>
</comment>
<dbReference type="SUPFAM" id="SSF81660">
    <property type="entry name" value="Metal cation-transporting ATPase, ATP-binding domain N"/>
    <property type="match status" value="1"/>
</dbReference>
<dbReference type="NCBIfam" id="TIGR01494">
    <property type="entry name" value="ATPase_P-type"/>
    <property type="match status" value="2"/>
</dbReference>
<organism evidence="12 13">
    <name type="scientific">Agromyces tardus</name>
    <dbReference type="NCBI Taxonomy" id="2583849"/>
    <lineage>
        <taxon>Bacteria</taxon>
        <taxon>Bacillati</taxon>
        <taxon>Actinomycetota</taxon>
        <taxon>Actinomycetes</taxon>
        <taxon>Micrococcales</taxon>
        <taxon>Microbacteriaceae</taxon>
        <taxon>Agromyces</taxon>
    </lineage>
</organism>
<dbReference type="InterPro" id="IPR001757">
    <property type="entry name" value="P_typ_ATPase"/>
</dbReference>
<dbReference type="Pfam" id="PF00122">
    <property type="entry name" value="E1-E2_ATPase"/>
    <property type="match status" value="1"/>
</dbReference>
<dbReference type="Pfam" id="PF00689">
    <property type="entry name" value="Cation_ATPase_C"/>
    <property type="match status" value="1"/>
</dbReference>
<keyword evidence="4" id="KW-0067">ATP-binding</keyword>
<feature type="transmembrane region" description="Helical" evidence="10">
    <location>
        <begin position="652"/>
        <end position="673"/>
    </location>
</feature>
<feature type="transmembrane region" description="Helical" evidence="10">
    <location>
        <begin position="272"/>
        <end position="296"/>
    </location>
</feature>
<dbReference type="GO" id="GO:0005886">
    <property type="term" value="C:plasma membrane"/>
    <property type="evidence" value="ECO:0007669"/>
    <property type="project" value="UniProtKB-SubCell"/>
</dbReference>
<feature type="transmembrane region" description="Helical" evidence="10">
    <location>
        <begin position="238"/>
        <end position="260"/>
    </location>
</feature>
<feature type="transmembrane region" description="Helical" evidence="10">
    <location>
        <begin position="798"/>
        <end position="816"/>
    </location>
</feature>
<dbReference type="Proteomes" id="UP000275048">
    <property type="component" value="Unassembled WGS sequence"/>
</dbReference>
<keyword evidence="6 10" id="KW-1133">Transmembrane helix</keyword>
<dbReference type="PRINTS" id="PR00119">
    <property type="entry name" value="CATATPASE"/>
</dbReference>
<keyword evidence="5" id="KW-1278">Translocase</keyword>
<feature type="region of interest" description="Disordered" evidence="9">
    <location>
        <begin position="165"/>
        <end position="184"/>
    </location>
</feature>
<feature type="transmembrane region" description="Helical" evidence="10">
    <location>
        <begin position="828"/>
        <end position="846"/>
    </location>
</feature>
<dbReference type="AlphaFoldDB" id="A0A3M8AG04"/>
<dbReference type="Pfam" id="PF00690">
    <property type="entry name" value="Cation_ATPase_N"/>
    <property type="match status" value="1"/>
</dbReference>
<dbReference type="OrthoDB" id="9814270at2"/>
<dbReference type="InterPro" id="IPR018303">
    <property type="entry name" value="ATPase_P-typ_P_site"/>
</dbReference>
<dbReference type="Gene3D" id="3.40.1110.10">
    <property type="entry name" value="Calcium-transporting ATPase, cytoplasmic domain N"/>
    <property type="match status" value="1"/>
</dbReference>
<dbReference type="InterPro" id="IPR044492">
    <property type="entry name" value="P_typ_ATPase_HD_dom"/>
</dbReference>
<comment type="caution">
    <text evidence="12">The sequence shown here is derived from an EMBL/GenBank/DDBJ whole genome shotgun (WGS) entry which is preliminary data.</text>
</comment>
<dbReference type="Gene3D" id="3.40.50.1000">
    <property type="entry name" value="HAD superfamily/HAD-like"/>
    <property type="match status" value="1"/>
</dbReference>
<evidence type="ECO:0000256" key="5">
    <source>
        <dbReference type="ARBA" id="ARBA00022967"/>
    </source>
</evidence>
<dbReference type="Pfam" id="PF00702">
    <property type="entry name" value="Hydrolase"/>
    <property type="match status" value="1"/>
</dbReference>
<evidence type="ECO:0000256" key="10">
    <source>
        <dbReference type="SAM" id="Phobius"/>
    </source>
</evidence>
<feature type="transmembrane region" description="Helical" evidence="10">
    <location>
        <begin position="721"/>
        <end position="748"/>
    </location>
</feature>
<feature type="domain" description="Cation-transporting P-type ATPase N-terminal" evidence="11">
    <location>
        <begin position="4"/>
        <end position="69"/>
    </location>
</feature>
<evidence type="ECO:0000313" key="13">
    <source>
        <dbReference type="Proteomes" id="UP000275048"/>
    </source>
</evidence>
<evidence type="ECO:0000256" key="1">
    <source>
        <dbReference type="ARBA" id="ARBA00004651"/>
    </source>
</evidence>
<dbReference type="InterPro" id="IPR023214">
    <property type="entry name" value="HAD_sf"/>
</dbReference>
<dbReference type="GO" id="GO:0005524">
    <property type="term" value="F:ATP binding"/>
    <property type="evidence" value="ECO:0007669"/>
    <property type="project" value="UniProtKB-KW"/>
</dbReference>
<evidence type="ECO:0000256" key="2">
    <source>
        <dbReference type="ARBA" id="ARBA00022692"/>
    </source>
</evidence>
<dbReference type="SUPFAM" id="SSF56784">
    <property type="entry name" value="HAD-like"/>
    <property type="match status" value="1"/>
</dbReference>
<feature type="transmembrane region" description="Helical" evidence="10">
    <location>
        <begin position="760"/>
        <end position="777"/>
    </location>
</feature>
<reference evidence="12 13" key="1">
    <citation type="submission" date="2018-10" db="EMBL/GenBank/DDBJ databases">
        <title>Isolation, diversity and antibacterial activity of antinobacteria from the wheat rhizosphere soil.</title>
        <authorList>
            <person name="Sun T."/>
        </authorList>
    </citation>
    <scope>NUCLEOTIDE SEQUENCE [LARGE SCALE GENOMIC DNA]</scope>
    <source>
        <strain evidence="12 13">SJ-23</strain>
    </source>
</reference>
<dbReference type="InterPro" id="IPR059000">
    <property type="entry name" value="ATPase_P-type_domA"/>
</dbReference>
<gene>
    <name evidence="12" type="ORF">EDM22_08490</name>
</gene>
<evidence type="ECO:0000256" key="3">
    <source>
        <dbReference type="ARBA" id="ARBA00022741"/>
    </source>
</evidence>
<dbReference type="PRINTS" id="PR00120">
    <property type="entry name" value="HATPASE"/>
</dbReference>
<protein>
    <submittedName>
        <fullName evidence="12">Cation-translocating P-type ATPase</fullName>
    </submittedName>
</protein>
<evidence type="ECO:0000256" key="4">
    <source>
        <dbReference type="ARBA" id="ARBA00022840"/>
    </source>
</evidence>
<evidence type="ECO:0000259" key="11">
    <source>
        <dbReference type="SMART" id="SM00831"/>
    </source>
</evidence>
<dbReference type="InterPro" id="IPR023299">
    <property type="entry name" value="ATPase_P-typ_cyto_dom_N"/>
</dbReference>
<sequence length="856" mass="90875">MSPTPDTTPLLELRGLSSAEAERRLATDGPNELATAKPRNLLQQAWAVVRQPMILLLLIAGTVNFALAEPLDGAILMSFVVVVITISIYQEHKTENALSALRDLSSPRALVVRDGRQLRIPGREVVRGDVIVLVEGDRVPADAALAEAANLSVDESALTGESVPVRKTRVDGPPDAATMGPPGGDATPWVYSGTLVVKGRAIALAKGTGSNTELGRIGTALRTIEEGPTPLQREIDRLVRVIAVLGVLAAVAVAVIYGLTRGVWLEGVLAGIATAMAMLPEEFPVVLTVFLALGAWRMSQRHVLTRRPPVIETLGSATVVCVDKTGTLTMNRMTVREFTVGGRTHVVEPGAPLPEEFHEVAEYAVLASPVDPFDPMDTAFTALGGRALAGTEHLHPGWELVREYPLSEQLLALAHVWRSPDGADYVVAAKGAPEAIADLCHFDADAMASLRRQVDAATSAGLRVLGVARATFAGGEALPPGQHDFDFEFVGLAGLHDPVRAGVGEAVAELARAGVRTVMITGDYPGTALAIAREIGLDSAGGVITGPELAELGDEELARRIRTVSVFARMVPDQKLRLVRALQADDEVVGMTGDGVNDAPALRAADIGIAMGARGTDVARESAALVITDDDFASIAGGIRQGRGIFDNLRKAMAYIIAVHVPIVGMSLIPVFVVEWPLVLLPALIAFIELIIDPACSIVFEAEQADPDIMEQSPRGLGEPLFGARVLTIAVVQGLSALAAVLAVYLWAVFDGRPDEVVRSVTFATLVIGNLALILVNRSWRLPIWRTFRERRNRTLKWILLGATGLLAALLLVPAFRDAFGLGPLEPLDWVVAMIAGFAGVAWFEVAKAVAARRAG</sequence>
<keyword evidence="7 10" id="KW-0472">Membrane</keyword>
<dbReference type="Gene3D" id="1.20.1110.10">
    <property type="entry name" value="Calcium-transporting ATPase, transmembrane domain"/>
    <property type="match status" value="2"/>
</dbReference>
<keyword evidence="2 10" id="KW-0812">Transmembrane</keyword>
<dbReference type="Gene3D" id="2.70.150.10">
    <property type="entry name" value="Calcium-transporting ATPase, cytoplasmic transduction domain A"/>
    <property type="match status" value="1"/>
</dbReference>
<evidence type="ECO:0000256" key="6">
    <source>
        <dbReference type="ARBA" id="ARBA00022989"/>
    </source>
</evidence>
<evidence type="ECO:0000256" key="8">
    <source>
        <dbReference type="ARBA" id="ARBA00049360"/>
    </source>
</evidence>
<feature type="transmembrane region" description="Helical" evidence="10">
    <location>
        <begin position="47"/>
        <end position="67"/>
    </location>
</feature>
<dbReference type="GO" id="GO:0016887">
    <property type="term" value="F:ATP hydrolysis activity"/>
    <property type="evidence" value="ECO:0007669"/>
    <property type="project" value="InterPro"/>
</dbReference>
<evidence type="ECO:0000256" key="7">
    <source>
        <dbReference type="ARBA" id="ARBA00023136"/>
    </source>
</evidence>
<dbReference type="InterPro" id="IPR004014">
    <property type="entry name" value="ATPase_P-typ_cation-transptr_N"/>
</dbReference>
<dbReference type="InterPro" id="IPR006068">
    <property type="entry name" value="ATPase_P-typ_cation-transptr_C"/>
</dbReference>
<feature type="transmembrane region" description="Helical" evidence="10">
    <location>
        <begin position="679"/>
        <end position="700"/>
    </location>
</feature>
<dbReference type="InterPro" id="IPR008250">
    <property type="entry name" value="ATPase_P-typ_transduc_dom_A_sf"/>
</dbReference>
<keyword evidence="13" id="KW-1185">Reference proteome</keyword>
<comment type="subcellular location">
    <subcellularLocation>
        <location evidence="1">Cell membrane</location>
        <topology evidence="1">Multi-pass membrane protein</topology>
    </subcellularLocation>
</comment>
<dbReference type="SMART" id="SM00831">
    <property type="entry name" value="Cation_ATPase_N"/>
    <property type="match status" value="1"/>
</dbReference>
<dbReference type="InterPro" id="IPR023298">
    <property type="entry name" value="ATPase_P-typ_TM_dom_sf"/>
</dbReference>
<dbReference type="SUPFAM" id="SSF81665">
    <property type="entry name" value="Calcium ATPase, transmembrane domain M"/>
    <property type="match status" value="1"/>
</dbReference>
<evidence type="ECO:0000256" key="9">
    <source>
        <dbReference type="SAM" id="MobiDB-lite"/>
    </source>
</evidence>
<dbReference type="EMBL" id="RHHB01000011">
    <property type="protein sequence ID" value="RNB50122.1"/>
    <property type="molecule type" value="Genomic_DNA"/>
</dbReference>
<evidence type="ECO:0000313" key="12">
    <source>
        <dbReference type="EMBL" id="RNB50122.1"/>
    </source>
</evidence>
<dbReference type="RefSeq" id="WP_122936630.1">
    <property type="nucleotide sequence ID" value="NZ_JBHSNT010000060.1"/>
</dbReference>
<name>A0A3M8AG04_9MICO</name>
<accession>A0A3M8AG04</accession>
<dbReference type="SFLD" id="SFLDG00002">
    <property type="entry name" value="C1.7:_P-type_atpase_like"/>
    <property type="match status" value="1"/>
</dbReference>
<dbReference type="SFLD" id="SFLDF00027">
    <property type="entry name" value="p-type_atpase"/>
    <property type="match status" value="1"/>
</dbReference>
<dbReference type="PANTHER" id="PTHR42861">
    <property type="entry name" value="CALCIUM-TRANSPORTING ATPASE"/>
    <property type="match status" value="1"/>
</dbReference>
<dbReference type="PROSITE" id="PS00154">
    <property type="entry name" value="ATPASE_E1_E2"/>
    <property type="match status" value="1"/>
</dbReference>
<dbReference type="SUPFAM" id="SSF81653">
    <property type="entry name" value="Calcium ATPase, transduction domain A"/>
    <property type="match status" value="1"/>
</dbReference>
<keyword evidence="3" id="KW-0547">Nucleotide-binding</keyword>
<dbReference type="InterPro" id="IPR036412">
    <property type="entry name" value="HAD-like_sf"/>
</dbReference>
<proteinExistence type="predicted"/>
<dbReference type="SFLD" id="SFLDS00003">
    <property type="entry name" value="Haloacid_Dehalogenase"/>
    <property type="match status" value="1"/>
</dbReference>